<keyword evidence="1" id="KW-1133">Transmembrane helix</keyword>
<evidence type="ECO:0000256" key="1">
    <source>
        <dbReference type="SAM" id="Phobius"/>
    </source>
</evidence>
<feature type="transmembrane region" description="Helical" evidence="1">
    <location>
        <begin position="51"/>
        <end position="69"/>
    </location>
</feature>
<dbReference type="Proteomes" id="UP001430953">
    <property type="component" value="Unassembled WGS sequence"/>
</dbReference>
<keyword evidence="1" id="KW-0472">Membrane</keyword>
<evidence type="ECO:0000313" key="3">
    <source>
        <dbReference type="Proteomes" id="UP001430953"/>
    </source>
</evidence>
<dbReference type="AlphaFoldDB" id="A0AAW2ESM5"/>
<proteinExistence type="predicted"/>
<protein>
    <submittedName>
        <fullName evidence="2">Uncharacterized protein</fullName>
    </submittedName>
</protein>
<organism evidence="2 3">
    <name type="scientific">Cardiocondyla obscurior</name>
    <dbReference type="NCBI Taxonomy" id="286306"/>
    <lineage>
        <taxon>Eukaryota</taxon>
        <taxon>Metazoa</taxon>
        <taxon>Ecdysozoa</taxon>
        <taxon>Arthropoda</taxon>
        <taxon>Hexapoda</taxon>
        <taxon>Insecta</taxon>
        <taxon>Pterygota</taxon>
        <taxon>Neoptera</taxon>
        <taxon>Endopterygota</taxon>
        <taxon>Hymenoptera</taxon>
        <taxon>Apocrita</taxon>
        <taxon>Aculeata</taxon>
        <taxon>Formicoidea</taxon>
        <taxon>Formicidae</taxon>
        <taxon>Myrmicinae</taxon>
        <taxon>Cardiocondyla</taxon>
    </lineage>
</organism>
<accession>A0AAW2ESM5</accession>
<gene>
    <name evidence="2" type="ORF">PUN28_016099</name>
</gene>
<sequence>MSGPYENPFRVKNDPAHNASGIRSVTRTATMGWAGSRNETHIEAPIIRKNLSIFSISFFFLFFFFFTTVREAQLIFTNTNIRFTPTDSRTRPQDADTRTHTYAHTWYYE</sequence>
<evidence type="ECO:0000313" key="2">
    <source>
        <dbReference type="EMBL" id="KAL0106127.1"/>
    </source>
</evidence>
<dbReference type="EMBL" id="JADYXP020000018">
    <property type="protein sequence ID" value="KAL0106127.1"/>
    <property type="molecule type" value="Genomic_DNA"/>
</dbReference>
<comment type="caution">
    <text evidence="2">The sequence shown here is derived from an EMBL/GenBank/DDBJ whole genome shotgun (WGS) entry which is preliminary data.</text>
</comment>
<keyword evidence="1" id="KW-0812">Transmembrane</keyword>
<keyword evidence="3" id="KW-1185">Reference proteome</keyword>
<name>A0AAW2ESM5_9HYME</name>
<reference evidence="2 3" key="1">
    <citation type="submission" date="2023-03" db="EMBL/GenBank/DDBJ databases">
        <title>High recombination rates correlate with genetic variation in Cardiocondyla obscurior ants.</title>
        <authorList>
            <person name="Errbii M."/>
        </authorList>
    </citation>
    <scope>NUCLEOTIDE SEQUENCE [LARGE SCALE GENOMIC DNA]</scope>
    <source>
        <strain evidence="2">Alpha-2009</strain>
        <tissue evidence="2">Whole body</tissue>
    </source>
</reference>